<protein>
    <submittedName>
        <fullName evidence="3">Actin-binding protein IPP</fullName>
    </submittedName>
</protein>
<feature type="compositionally biased region" description="Basic and acidic residues" evidence="1">
    <location>
        <begin position="12"/>
        <end position="26"/>
    </location>
</feature>
<dbReference type="OrthoDB" id="5959219at2759"/>
<sequence>MIVLSPLTGADSSDKEREKEKHHFSEPWEDSDVILVVEDEKFHVHRLILSMNSPVFEAIFKSEFTEATADEIPLPGKKSNGVLDFLMKIYGPQYTKRDVEITLENVEQLLQLSDEYQVTETHFQTLCEVP</sequence>
<dbReference type="PANTHER" id="PTHR22744:SF17">
    <property type="entry name" value="BTB DOMAIN-CONTAINING PROTEIN"/>
    <property type="match status" value="1"/>
</dbReference>
<dbReference type="CDD" id="cd18186">
    <property type="entry name" value="BTB_POZ_ZBTB_KLHL-like"/>
    <property type="match status" value="1"/>
</dbReference>
<evidence type="ECO:0000259" key="2">
    <source>
        <dbReference type="PROSITE" id="PS50097"/>
    </source>
</evidence>
<dbReference type="Proteomes" id="UP000225706">
    <property type="component" value="Unassembled WGS sequence"/>
</dbReference>
<accession>A0A2B4SWI8</accession>
<evidence type="ECO:0000313" key="4">
    <source>
        <dbReference type="Proteomes" id="UP000225706"/>
    </source>
</evidence>
<dbReference type="Gene3D" id="3.30.710.10">
    <property type="entry name" value="Potassium Channel Kv1.1, Chain A"/>
    <property type="match status" value="1"/>
</dbReference>
<dbReference type="InterPro" id="IPR000210">
    <property type="entry name" value="BTB/POZ_dom"/>
</dbReference>
<dbReference type="PANTHER" id="PTHR22744">
    <property type="entry name" value="HELIX LOOP HELIX PROTEIN 21-RELATED"/>
    <property type="match status" value="1"/>
</dbReference>
<evidence type="ECO:0000313" key="3">
    <source>
        <dbReference type="EMBL" id="PFX33696.1"/>
    </source>
</evidence>
<dbReference type="Pfam" id="PF00651">
    <property type="entry name" value="BTB"/>
    <property type="match status" value="1"/>
</dbReference>
<dbReference type="InterPro" id="IPR011333">
    <property type="entry name" value="SKP1/BTB/POZ_sf"/>
</dbReference>
<organism evidence="3 4">
    <name type="scientific">Stylophora pistillata</name>
    <name type="common">Smooth cauliflower coral</name>
    <dbReference type="NCBI Taxonomy" id="50429"/>
    <lineage>
        <taxon>Eukaryota</taxon>
        <taxon>Metazoa</taxon>
        <taxon>Cnidaria</taxon>
        <taxon>Anthozoa</taxon>
        <taxon>Hexacorallia</taxon>
        <taxon>Scleractinia</taxon>
        <taxon>Astrocoeniina</taxon>
        <taxon>Pocilloporidae</taxon>
        <taxon>Stylophora</taxon>
    </lineage>
</organism>
<name>A0A2B4SWI8_STYPI</name>
<dbReference type="SUPFAM" id="SSF54695">
    <property type="entry name" value="POZ domain"/>
    <property type="match status" value="1"/>
</dbReference>
<proteinExistence type="predicted"/>
<dbReference type="PROSITE" id="PS50097">
    <property type="entry name" value="BTB"/>
    <property type="match status" value="1"/>
</dbReference>
<dbReference type="AlphaFoldDB" id="A0A2B4SWI8"/>
<dbReference type="EMBL" id="LSMT01000009">
    <property type="protein sequence ID" value="PFX33696.1"/>
    <property type="molecule type" value="Genomic_DNA"/>
</dbReference>
<evidence type="ECO:0000256" key="1">
    <source>
        <dbReference type="SAM" id="MobiDB-lite"/>
    </source>
</evidence>
<keyword evidence="4" id="KW-1185">Reference proteome</keyword>
<reference evidence="4" key="1">
    <citation type="journal article" date="2017" name="bioRxiv">
        <title>Comparative analysis of the genomes of Stylophora pistillata and Acropora digitifera provides evidence for extensive differences between species of corals.</title>
        <authorList>
            <person name="Voolstra C.R."/>
            <person name="Li Y."/>
            <person name="Liew Y.J."/>
            <person name="Baumgarten S."/>
            <person name="Zoccola D."/>
            <person name="Flot J.-F."/>
            <person name="Tambutte S."/>
            <person name="Allemand D."/>
            <person name="Aranda M."/>
        </authorList>
    </citation>
    <scope>NUCLEOTIDE SEQUENCE [LARGE SCALE GENOMIC DNA]</scope>
</reference>
<comment type="caution">
    <text evidence="3">The sequence shown here is derived from an EMBL/GenBank/DDBJ whole genome shotgun (WGS) entry which is preliminary data.</text>
</comment>
<feature type="domain" description="BTB" evidence="2">
    <location>
        <begin position="31"/>
        <end position="98"/>
    </location>
</feature>
<gene>
    <name evidence="3" type="primary">IPP</name>
    <name evidence="3" type="ORF">AWC38_SpisGene1430</name>
</gene>
<dbReference type="SMART" id="SM00225">
    <property type="entry name" value="BTB"/>
    <property type="match status" value="1"/>
</dbReference>
<feature type="region of interest" description="Disordered" evidence="1">
    <location>
        <begin position="1"/>
        <end position="27"/>
    </location>
</feature>